<name>A0A4Y7SVN3_COPMI</name>
<dbReference type="AlphaFoldDB" id="A0A4Y7SVN3"/>
<protein>
    <submittedName>
        <fullName evidence="2">Uncharacterized protein</fullName>
    </submittedName>
</protein>
<evidence type="ECO:0000313" key="2">
    <source>
        <dbReference type="EMBL" id="TEB25917.1"/>
    </source>
</evidence>
<feature type="compositionally biased region" description="Polar residues" evidence="1">
    <location>
        <begin position="280"/>
        <end position="290"/>
    </location>
</feature>
<organism evidence="2 3">
    <name type="scientific">Coprinellus micaceus</name>
    <name type="common">Glistening ink-cap mushroom</name>
    <name type="synonym">Coprinus micaceus</name>
    <dbReference type="NCBI Taxonomy" id="71717"/>
    <lineage>
        <taxon>Eukaryota</taxon>
        <taxon>Fungi</taxon>
        <taxon>Dikarya</taxon>
        <taxon>Basidiomycota</taxon>
        <taxon>Agaricomycotina</taxon>
        <taxon>Agaricomycetes</taxon>
        <taxon>Agaricomycetidae</taxon>
        <taxon>Agaricales</taxon>
        <taxon>Agaricineae</taxon>
        <taxon>Psathyrellaceae</taxon>
        <taxon>Coprinellus</taxon>
    </lineage>
</organism>
<evidence type="ECO:0000256" key="1">
    <source>
        <dbReference type="SAM" id="MobiDB-lite"/>
    </source>
</evidence>
<evidence type="ECO:0000313" key="3">
    <source>
        <dbReference type="Proteomes" id="UP000298030"/>
    </source>
</evidence>
<feature type="region of interest" description="Disordered" evidence="1">
    <location>
        <begin position="81"/>
        <end position="130"/>
    </location>
</feature>
<accession>A0A4Y7SVN3</accession>
<feature type="region of interest" description="Disordered" evidence="1">
    <location>
        <begin position="150"/>
        <end position="180"/>
    </location>
</feature>
<comment type="caution">
    <text evidence="2">The sequence shown here is derived from an EMBL/GenBank/DDBJ whole genome shotgun (WGS) entry which is preliminary data.</text>
</comment>
<reference evidence="2 3" key="1">
    <citation type="journal article" date="2019" name="Nat. Ecol. Evol.">
        <title>Megaphylogeny resolves global patterns of mushroom evolution.</title>
        <authorList>
            <person name="Varga T."/>
            <person name="Krizsan K."/>
            <person name="Foldi C."/>
            <person name="Dima B."/>
            <person name="Sanchez-Garcia M."/>
            <person name="Sanchez-Ramirez S."/>
            <person name="Szollosi G.J."/>
            <person name="Szarkandi J.G."/>
            <person name="Papp V."/>
            <person name="Albert L."/>
            <person name="Andreopoulos W."/>
            <person name="Angelini C."/>
            <person name="Antonin V."/>
            <person name="Barry K.W."/>
            <person name="Bougher N.L."/>
            <person name="Buchanan P."/>
            <person name="Buyck B."/>
            <person name="Bense V."/>
            <person name="Catcheside P."/>
            <person name="Chovatia M."/>
            <person name="Cooper J."/>
            <person name="Damon W."/>
            <person name="Desjardin D."/>
            <person name="Finy P."/>
            <person name="Geml J."/>
            <person name="Haridas S."/>
            <person name="Hughes K."/>
            <person name="Justo A."/>
            <person name="Karasinski D."/>
            <person name="Kautmanova I."/>
            <person name="Kiss B."/>
            <person name="Kocsube S."/>
            <person name="Kotiranta H."/>
            <person name="LaButti K.M."/>
            <person name="Lechner B.E."/>
            <person name="Liimatainen K."/>
            <person name="Lipzen A."/>
            <person name="Lukacs Z."/>
            <person name="Mihaltcheva S."/>
            <person name="Morgado L.N."/>
            <person name="Niskanen T."/>
            <person name="Noordeloos M.E."/>
            <person name="Ohm R.A."/>
            <person name="Ortiz-Santana B."/>
            <person name="Ovrebo C."/>
            <person name="Racz N."/>
            <person name="Riley R."/>
            <person name="Savchenko A."/>
            <person name="Shiryaev A."/>
            <person name="Soop K."/>
            <person name="Spirin V."/>
            <person name="Szebenyi C."/>
            <person name="Tomsovsky M."/>
            <person name="Tulloss R.E."/>
            <person name="Uehling J."/>
            <person name="Grigoriev I.V."/>
            <person name="Vagvolgyi C."/>
            <person name="Papp T."/>
            <person name="Martin F.M."/>
            <person name="Miettinen O."/>
            <person name="Hibbett D.S."/>
            <person name="Nagy L.G."/>
        </authorList>
    </citation>
    <scope>NUCLEOTIDE SEQUENCE [LARGE SCALE GENOMIC DNA]</scope>
    <source>
        <strain evidence="2 3">FP101781</strain>
    </source>
</reference>
<proteinExistence type="predicted"/>
<feature type="compositionally biased region" description="Polar residues" evidence="1">
    <location>
        <begin position="81"/>
        <end position="96"/>
    </location>
</feature>
<dbReference type="EMBL" id="QPFP01000052">
    <property type="protein sequence ID" value="TEB25917.1"/>
    <property type="molecule type" value="Genomic_DNA"/>
</dbReference>
<sequence length="368" mass="41030">MQRAPSILNVHTPSSSFAIIHSLTQEGLDELYDKLSRKGHTERYPPRVGPGWLRYEWGGSVWNLDDDSDYTIFAWRQQQEQEVTQDAESVASTSRVTLPPSAHPHPHPQSQSKEHTPTLHLHNPSDVLPQPPTYCNPSYYIFREAAALRSAQQRPTGAGKSGGKGAKGRKHKKPQREEEDGVIPLKRDFEKFHSQNGVRTIMGSIGPVENVRMLLKMGHKHVYMSRKFAIKHGFIPPDSAPGNYGYGGIVTIGYWPITIQPSASSPQPHPHPQPQSSTQGHTQRASTPPQTLHPAPANGLHPVLLEVFLDEEPHFDVVLGRSFWEKRSVKVSNVDMTEVWCMDVPGGEKIECEVVVLKDGRGEIVTVT</sequence>
<dbReference type="OrthoDB" id="6600758at2759"/>
<gene>
    <name evidence="2" type="ORF">FA13DRAFT_1636768</name>
</gene>
<keyword evidence="3" id="KW-1185">Reference proteome</keyword>
<feature type="region of interest" description="Disordered" evidence="1">
    <location>
        <begin position="260"/>
        <end position="296"/>
    </location>
</feature>
<dbReference type="Proteomes" id="UP000298030">
    <property type="component" value="Unassembled WGS sequence"/>
</dbReference>
<dbReference type="STRING" id="71717.A0A4Y7SVN3"/>